<evidence type="ECO:0000256" key="2">
    <source>
        <dbReference type="ARBA" id="ARBA00008472"/>
    </source>
</evidence>
<evidence type="ECO:0000256" key="7">
    <source>
        <dbReference type="ARBA" id="ARBA00022967"/>
    </source>
</evidence>
<sequence>MAQYLPVLVMAVLATLFAAGSFVASAIFAPKRPTKAKGAPYECGIVPRNAAAERFPVRFYLVAMIFIVFDIEIVFLYPWAADFRQLAAFGFAEVVVFAVIVFASFVYLIGNGALNWGPQKRVEPQVDLDVSNEDSLGSSSSGVRAA</sequence>
<keyword evidence="10 11" id="KW-0472">Membrane</keyword>
<dbReference type="RefSeq" id="WP_072788070.1">
    <property type="nucleotide sequence ID" value="NZ_FQUL01000003.1"/>
</dbReference>
<keyword evidence="5 11" id="KW-0812">Transmembrane</keyword>
<organism evidence="13 14">
    <name type="scientific">Ferrithrix thermotolerans DSM 19514</name>
    <dbReference type="NCBI Taxonomy" id="1121881"/>
    <lineage>
        <taxon>Bacteria</taxon>
        <taxon>Bacillati</taxon>
        <taxon>Actinomycetota</taxon>
        <taxon>Acidimicrobiia</taxon>
        <taxon>Acidimicrobiales</taxon>
        <taxon>Acidimicrobiaceae</taxon>
        <taxon>Ferrithrix</taxon>
    </lineage>
</organism>
<dbReference type="GO" id="GO:0030964">
    <property type="term" value="C:NADH dehydrogenase complex"/>
    <property type="evidence" value="ECO:0007669"/>
    <property type="project" value="TreeGrafter"/>
</dbReference>
<dbReference type="Proteomes" id="UP000184295">
    <property type="component" value="Unassembled WGS sequence"/>
</dbReference>
<comment type="catalytic activity">
    <reaction evidence="11 12">
        <text>a quinone + NADH + 5 H(+)(in) = a quinol + NAD(+) + 4 H(+)(out)</text>
        <dbReference type="Rhea" id="RHEA:57888"/>
        <dbReference type="ChEBI" id="CHEBI:15378"/>
        <dbReference type="ChEBI" id="CHEBI:24646"/>
        <dbReference type="ChEBI" id="CHEBI:57540"/>
        <dbReference type="ChEBI" id="CHEBI:57945"/>
        <dbReference type="ChEBI" id="CHEBI:132124"/>
    </reaction>
</comment>
<dbReference type="AlphaFoldDB" id="A0A1M4SPI9"/>
<comment type="similarity">
    <text evidence="2 11 12">Belongs to the complex I subunit 3 family.</text>
</comment>
<evidence type="ECO:0000256" key="6">
    <source>
        <dbReference type="ARBA" id="ARBA00022719"/>
    </source>
</evidence>
<dbReference type="GO" id="GO:0005886">
    <property type="term" value="C:plasma membrane"/>
    <property type="evidence" value="ECO:0007669"/>
    <property type="project" value="UniProtKB-SubCell"/>
</dbReference>
<keyword evidence="7 11" id="KW-1278">Translocase</keyword>
<evidence type="ECO:0000256" key="1">
    <source>
        <dbReference type="ARBA" id="ARBA00004141"/>
    </source>
</evidence>
<evidence type="ECO:0000256" key="5">
    <source>
        <dbReference type="ARBA" id="ARBA00022692"/>
    </source>
</evidence>
<accession>A0A1M4SPI9</accession>
<dbReference type="PANTHER" id="PTHR11058:SF22">
    <property type="entry name" value="NADH-QUINONE OXIDOREDUCTASE SUBUNIT A"/>
    <property type="match status" value="1"/>
</dbReference>
<comment type="subunit">
    <text evidence="11">NDH-1 is composed of 14 different subunits. Subunits NuoA, H, J, K, L, M, N constitute the membrane sector of the complex.</text>
</comment>
<gene>
    <name evidence="11" type="primary">nuoA</name>
    <name evidence="13" type="ORF">SAMN02745225_00321</name>
</gene>
<keyword evidence="8 11" id="KW-1133">Transmembrane helix</keyword>
<evidence type="ECO:0000256" key="9">
    <source>
        <dbReference type="ARBA" id="ARBA00023027"/>
    </source>
</evidence>
<keyword evidence="9 11" id="KW-0520">NAD</keyword>
<dbReference type="Gene3D" id="1.20.58.1610">
    <property type="entry name" value="NADH:ubiquinone/plastoquinone oxidoreductase, chain 3"/>
    <property type="match status" value="1"/>
</dbReference>
<evidence type="ECO:0000256" key="12">
    <source>
        <dbReference type="RuleBase" id="RU003639"/>
    </source>
</evidence>
<dbReference type="STRING" id="1121881.SAMN02745225_00321"/>
<evidence type="ECO:0000256" key="11">
    <source>
        <dbReference type="HAMAP-Rule" id="MF_01394"/>
    </source>
</evidence>
<dbReference type="HAMAP" id="MF_01394">
    <property type="entry name" value="NDH1_NuoA"/>
    <property type="match status" value="1"/>
</dbReference>
<dbReference type="GO" id="GO:0050136">
    <property type="term" value="F:NADH dehydrogenase (quinone) (non-electrogenic) activity"/>
    <property type="evidence" value="ECO:0007669"/>
    <property type="project" value="UniProtKB-UniRule"/>
</dbReference>
<keyword evidence="14" id="KW-1185">Reference proteome</keyword>
<evidence type="ECO:0000256" key="8">
    <source>
        <dbReference type="ARBA" id="ARBA00022989"/>
    </source>
</evidence>
<comment type="subcellular location">
    <subcellularLocation>
        <location evidence="11 12">Cell membrane</location>
        <topology evidence="11 12">Multi-pass membrane protein</topology>
    </subcellularLocation>
    <subcellularLocation>
        <location evidence="1">Membrane</location>
        <topology evidence="1">Multi-pass membrane protein</topology>
    </subcellularLocation>
</comment>
<protein>
    <recommendedName>
        <fullName evidence="11">NADH-quinone oxidoreductase subunit A</fullName>
        <ecNumber evidence="11">7.1.1.-</ecNumber>
    </recommendedName>
    <alternativeName>
        <fullName evidence="11">NADH dehydrogenase I subunit A</fullName>
    </alternativeName>
    <alternativeName>
        <fullName evidence="11">NDH-1 subunit A</fullName>
    </alternativeName>
    <alternativeName>
        <fullName evidence="11">NUO1</fullName>
    </alternativeName>
</protein>
<dbReference type="EC" id="7.1.1.-" evidence="11"/>
<evidence type="ECO:0000256" key="4">
    <source>
        <dbReference type="ARBA" id="ARBA00022475"/>
    </source>
</evidence>
<dbReference type="GO" id="GO:0008137">
    <property type="term" value="F:NADH dehydrogenase (ubiquinone) activity"/>
    <property type="evidence" value="ECO:0007669"/>
    <property type="project" value="InterPro"/>
</dbReference>
<dbReference type="InterPro" id="IPR038430">
    <property type="entry name" value="NDAH_ubi_oxred_su3_sf"/>
</dbReference>
<reference evidence="14" key="1">
    <citation type="submission" date="2016-11" db="EMBL/GenBank/DDBJ databases">
        <authorList>
            <person name="Varghese N."/>
            <person name="Submissions S."/>
        </authorList>
    </citation>
    <scope>NUCLEOTIDE SEQUENCE [LARGE SCALE GENOMIC DNA]</scope>
    <source>
        <strain evidence="14">DSM 19514</strain>
    </source>
</reference>
<keyword evidence="3 11" id="KW-0813">Transport</keyword>
<dbReference type="GO" id="GO:0048038">
    <property type="term" value="F:quinone binding"/>
    <property type="evidence" value="ECO:0007669"/>
    <property type="project" value="UniProtKB-KW"/>
</dbReference>
<comment type="function">
    <text evidence="11">NDH-1 shuttles electrons from NADH, via FMN and iron-sulfur (Fe-S) centers, to quinones in the respiratory chain. The immediate electron acceptor for the enzyme in this species is believed to be a menaquinone. Couples the redox reaction to proton translocation (for every two electrons transferred, four hydrogen ions are translocated across the cytoplasmic membrane), and thus conserves the redox energy in a proton gradient.</text>
</comment>
<dbReference type="EMBL" id="FQUL01000003">
    <property type="protein sequence ID" value="SHE34092.1"/>
    <property type="molecule type" value="Genomic_DNA"/>
</dbReference>
<keyword evidence="4 11" id="KW-1003">Cell membrane</keyword>
<name>A0A1M4SPI9_9ACTN</name>
<keyword evidence="6 11" id="KW-0874">Quinone</keyword>
<dbReference type="InterPro" id="IPR023043">
    <property type="entry name" value="NAD(P)H_OxRDtase_bac/plastid"/>
</dbReference>
<evidence type="ECO:0000256" key="10">
    <source>
        <dbReference type="ARBA" id="ARBA00023136"/>
    </source>
</evidence>
<evidence type="ECO:0000256" key="3">
    <source>
        <dbReference type="ARBA" id="ARBA00022448"/>
    </source>
</evidence>
<dbReference type="InterPro" id="IPR000440">
    <property type="entry name" value="NADH_UbQ/plastoQ_OxRdtase_su3"/>
</dbReference>
<dbReference type="PANTHER" id="PTHR11058">
    <property type="entry name" value="NADH-UBIQUINONE OXIDOREDUCTASE CHAIN 3"/>
    <property type="match status" value="1"/>
</dbReference>
<feature type="transmembrane region" description="Helical" evidence="11">
    <location>
        <begin position="59"/>
        <end position="80"/>
    </location>
</feature>
<evidence type="ECO:0000313" key="14">
    <source>
        <dbReference type="Proteomes" id="UP000184295"/>
    </source>
</evidence>
<proteinExistence type="inferred from homology"/>
<dbReference type="Pfam" id="PF00507">
    <property type="entry name" value="Oxidored_q4"/>
    <property type="match status" value="1"/>
</dbReference>
<evidence type="ECO:0000313" key="13">
    <source>
        <dbReference type="EMBL" id="SHE34092.1"/>
    </source>
</evidence>
<feature type="transmembrane region" description="Helical" evidence="11">
    <location>
        <begin position="6"/>
        <end position="29"/>
    </location>
</feature>
<feature type="transmembrane region" description="Helical" evidence="11">
    <location>
        <begin position="86"/>
        <end position="110"/>
    </location>
</feature>